<dbReference type="Proteomes" id="UP000095662">
    <property type="component" value="Unassembled WGS sequence"/>
</dbReference>
<dbReference type="InterPro" id="IPR001173">
    <property type="entry name" value="Glyco_trans_2-like"/>
</dbReference>
<evidence type="ECO:0000256" key="2">
    <source>
        <dbReference type="ARBA" id="ARBA00022676"/>
    </source>
</evidence>
<dbReference type="STRING" id="39492.ERS852540_00372"/>
<evidence type="ECO:0000256" key="4">
    <source>
        <dbReference type="ARBA" id="ARBA00022692"/>
    </source>
</evidence>
<evidence type="ECO:0000256" key="3">
    <source>
        <dbReference type="ARBA" id="ARBA00022679"/>
    </source>
</evidence>
<dbReference type="InterPro" id="IPR050256">
    <property type="entry name" value="Glycosyltransferase_2"/>
</dbReference>
<dbReference type="Gene3D" id="3.90.550.10">
    <property type="entry name" value="Spore Coat Polysaccharide Biosynthesis Protein SpsA, Chain A"/>
    <property type="match status" value="1"/>
</dbReference>
<dbReference type="GO" id="GO:0016757">
    <property type="term" value="F:glycosyltransferase activity"/>
    <property type="evidence" value="ECO:0007669"/>
    <property type="project" value="UniProtKB-KW"/>
</dbReference>
<dbReference type="PANTHER" id="PTHR48090">
    <property type="entry name" value="UNDECAPRENYL-PHOSPHATE 4-DEOXY-4-FORMAMIDO-L-ARABINOSE TRANSFERASE-RELATED"/>
    <property type="match status" value="1"/>
</dbReference>
<keyword evidence="2 9" id="KW-0328">Glycosyltransferase</keyword>
<evidence type="ECO:0000256" key="1">
    <source>
        <dbReference type="ARBA" id="ARBA00004141"/>
    </source>
</evidence>
<organism evidence="9 10">
    <name type="scientific">[Eubacterium] siraeum</name>
    <dbReference type="NCBI Taxonomy" id="39492"/>
    <lineage>
        <taxon>Bacteria</taxon>
        <taxon>Bacillati</taxon>
        <taxon>Bacillota</taxon>
        <taxon>Clostridia</taxon>
        <taxon>Eubacteriales</taxon>
        <taxon>Oscillospiraceae</taxon>
        <taxon>Oscillospiraceae incertae sedis</taxon>
    </lineage>
</organism>
<reference evidence="9 10" key="1">
    <citation type="submission" date="2015-09" db="EMBL/GenBank/DDBJ databases">
        <authorList>
            <consortium name="Pathogen Informatics"/>
        </authorList>
    </citation>
    <scope>NUCLEOTIDE SEQUENCE [LARGE SCALE GENOMIC DNA]</scope>
    <source>
        <strain evidence="9 10">2789STDY5834928</strain>
    </source>
</reference>
<keyword evidence="6 7" id="KW-0472">Membrane</keyword>
<dbReference type="OrthoDB" id="9807778at2"/>
<dbReference type="GO" id="GO:0005886">
    <property type="term" value="C:plasma membrane"/>
    <property type="evidence" value="ECO:0007669"/>
    <property type="project" value="TreeGrafter"/>
</dbReference>
<name>A0A174ZCM5_9FIRM</name>
<feature type="transmembrane region" description="Helical" evidence="7">
    <location>
        <begin position="260"/>
        <end position="282"/>
    </location>
</feature>
<evidence type="ECO:0000256" key="5">
    <source>
        <dbReference type="ARBA" id="ARBA00022989"/>
    </source>
</evidence>
<protein>
    <submittedName>
        <fullName evidence="9">Bactoprenol glucosyl transferase homolog from prophage CPS-53</fullName>
        <ecNumber evidence="9">2.4.1.-</ecNumber>
    </submittedName>
</protein>
<dbReference type="AlphaFoldDB" id="A0A174ZCM5"/>
<keyword evidence="3 9" id="KW-0808">Transferase</keyword>
<dbReference type="SUPFAM" id="SSF53448">
    <property type="entry name" value="Nucleotide-diphospho-sugar transferases"/>
    <property type="match status" value="1"/>
</dbReference>
<dbReference type="EC" id="2.4.1.-" evidence="9"/>
<feature type="transmembrane region" description="Helical" evidence="7">
    <location>
        <begin position="225"/>
        <end position="248"/>
    </location>
</feature>
<keyword evidence="5 7" id="KW-1133">Transmembrane helix</keyword>
<feature type="domain" description="Glycosyltransferase 2-like" evidence="8">
    <location>
        <begin position="3"/>
        <end position="161"/>
    </location>
</feature>
<dbReference type="CDD" id="cd04187">
    <property type="entry name" value="DPM1_like_bac"/>
    <property type="match status" value="1"/>
</dbReference>
<dbReference type="Pfam" id="PF00535">
    <property type="entry name" value="Glycos_transf_2"/>
    <property type="match status" value="1"/>
</dbReference>
<accession>A0A174ZCM5</accession>
<evidence type="ECO:0000313" key="10">
    <source>
        <dbReference type="Proteomes" id="UP000095662"/>
    </source>
</evidence>
<sequence length="311" mass="34944">MISVVIPAFNEQENIPAAAERLGSILAPLSDYELIFVDDGSKDGTWELIKQLGETDEHIRGLHFSRNFGKEGAVFAGLKAADGDCVAVIDCDLQHPPELLEKMYAAWKNGAEVVEAVKASRGKEGIIYKLFAKTFYRMMKNSSAIDLDGASDYKLMDRKVVNALNEMPERLTFFRALSSWVGFRTERVEFDVAPRNAGKTKWSFRKLFRYAISSITSFTNVPMQIITWSGVLFFIFAVILAIQTLVNFCTGKAADGFSTVILLLLIIGSILMLGIGIMGYYLSKIYEEIKQRPRYIVSEESGRRQRCEDNK</sequence>
<comment type="subcellular location">
    <subcellularLocation>
        <location evidence="1">Membrane</location>
        <topology evidence="1">Multi-pass membrane protein</topology>
    </subcellularLocation>
</comment>
<dbReference type="InterPro" id="IPR029044">
    <property type="entry name" value="Nucleotide-diphossugar_trans"/>
</dbReference>
<keyword evidence="4 7" id="KW-0812">Transmembrane</keyword>
<evidence type="ECO:0000259" key="8">
    <source>
        <dbReference type="Pfam" id="PF00535"/>
    </source>
</evidence>
<evidence type="ECO:0000256" key="7">
    <source>
        <dbReference type="SAM" id="Phobius"/>
    </source>
</evidence>
<dbReference type="EMBL" id="CZBY01000002">
    <property type="protein sequence ID" value="CUQ81896.1"/>
    <property type="molecule type" value="Genomic_DNA"/>
</dbReference>
<gene>
    <name evidence="9" type="primary">yfdH</name>
    <name evidence="9" type="ORF">ERS852540_00372</name>
</gene>
<proteinExistence type="predicted"/>
<evidence type="ECO:0000313" key="9">
    <source>
        <dbReference type="EMBL" id="CUQ81896.1"/>
    </source>
</evidence>
<evidence type="ECO:0000256" key="6">
    <source>
        <dbReference type="ARBA" id="ARBA00023136"/>
    </source>
</evidence>
<dbReference type="PANTHER" id="PTHR48090:SF1">
    <property type="entry name" value="PROPHAGE BACTOPRENOL GLUCOSYL TRANSFERASE HOMOLOG"/>
    <property type="match status" value="1"/>
</dbReference>